<name>A0A512B411_9BACT</name>
<dbReference type="Proteomes" id="UP000321532">
    <property type="component" value="Unassembled WGS sequence"/>
</dbReference>
<dbReference type="Pfam" id="PF01925">
    <property type="entry name" value="TauE"/>
    <property type="match status" value="1"/>
</dbReference>
<comment type="similarity">
    <text evidence="5">Belongs to the 4-toluene sulfonate uptake permease (TSUP) (TC 2.A.102) family.</text>
</comment>
<feature type="transmembrane region" description="Helical" evidence="5">
    <location>
        <begin position="81"/>
        <end position="104"/>
    </location>
</feature>
<feature type="transmembrane region" description="Helical" evidence="5">
    <location>
        <begin position="53"/>
        <end position="74"/>
    </location>
</feature>
<dbReference type="InterPro" id="IPR051598">
    <property type="entry name" value="TSUP/Inactive_protease-like"/>
</dbReference>
<organism evidence="6 7">
    <name type="scientific">Adhaeribacter aerolatus</name>
    <dbReference type="NCBI Taxonomy" id="670289"/>
    <lineage>
        <taxon>Bacteria</taxon>
        <taxon>Pseudomonadati</taxon>
        <taxon>Bacteroidota</taxon>
        <taxon>Cytophagia</taxon>
        <taxon>Cytophagales</taxon>
        <taxon>Hymenobacteraceae</taxon>
        <taxon>Adhaeribacter</taxon>
    </lineage>
</organism>
<evidence type="ECO:0000256" key="5">
    <source>
        <dbReference type="RuleBase" id="RU363041"/>
    </source>
</evidence>
<sequence>MPELSLPEVMPTETLIIMLVGLLVSTFGTVVGFGGGVFMVPILILFFHFPIELAIGSTMSAMFPASLIATFFNYREKNIDYLVASLVQFPAMAGTVAGAFLVVFLPVVELQFIFAFFVIIISFLILGAPKDKPVVNRKSGVMYRVTHLPTSFIRKNHHKHLAYRINGGVVALFGLVTGTVAGLFGIGGGFLQTPAMIKVFNMPARIATSTSLFILTVTSFTGLCTHFWLGHVDWLKSVPLMTAFAIGAALGQYFKRDDVNLPAIDLLIGIGLFLAGMALIINIIIKAGVLFNFTF</sequence>
<feature type="transmembrane region" description="Helical" evidence="5">
    <location>
        <begin position="15"/>
        <end position="47"/>
    </location>
</feature>
<accession>A0A512B411</accession>
<keyword evidence="5" id="KW-1003">Cell membrane</keyword>
<evidence type="ECO:0000256" key="3">
    <source>
        <dbReference type="ARBA" id="ARBA00022989"/>
    </source>
</evidence>
<evidence type="ECO:0000256" key="4">
    <source>
        <dbReference type="ARBA" id="ARBA00023136"/>
    </source>
</evidence>
<evidence type="ECO:0000313" key="7">
    <source>
        <dbReference type="Proteomes" id="UP000321532"/>
    </source>
</evidence>
<comment type="caution">
    <text evidence="6">The sequence shown here is derived from an EMBL/GenBank/DDBJ whole genome shotgun (WGS) entry which is preliminary data.</text>
</comment>
<dbReference type="InterPro" id="IPR002781">
    <property type="entry name" value="TM_pro_TauE-like"/>
</dbReference>
<evidence type="ECO:0000313" key="6">
    <source>
        <dbReference type="EMBL" id="GEO06698.1"/>
    </source>
</evidence>
<keyword evidence="3 5" id="KW-1133">Transmembrane helix</keyword>
<evidence type="ECO:0000256" key="2">
    <source>
        <dbReference type="ARBA" id="ARBA00022692"/>
    </source>
</evidence>
<evidence type="ECO:0000256" key="1">
    <source>
        <dbReference type="ARBA" id="ARBA00004141"/>
    </source>
</evidence>
<dbReference type="AlphaFoldDB" id="A0A512B411"/>
<comment type="subcellular location">
    <subcellularLocation>
        <location evidence="5">Cell membrane</location>
        <topology evidence="5">Multi-pass membrane protein</topology>
    </subcellularLocation>
    <subcellularLocation>
        <location evidence="1">Membrane</location>
        <topology evidence="1">Multi-pass membrane protein</topology>
    </subcellularLocation>
</comment>
<proteinExistence type="inferred from homology"/>
<protein>
    <recommendedName>
        <fullName evidence="5">Probable membrane transporter protein</fullName>
    </recommendedName>
</protein>
<feature type="transmembrane region" description="Helical" evidence="5">
    <location>
        <begin position="266"/>
        <end position="285"/>
    </location>
</feature>
<feature type="transmembrane region" description="Helical" evidence="5">
    <location>
        <begin position="161"/>
        <end position="186"/>
    </location>
</feature>
<feature type="transmembrane region" description="Helical" evidence="5">
    <location>
        <begin position="206"/>
        <end position="230"/>
    </location>
</feature>
<gene>
    <name evidence="6" type="ORF">AAE02nite_43620</name>
</gene>
<keyword evidence="2 5" id="KW-0812">Transmembrane</keyword>
<feature type="transmembrane region" description="Helical" evidence="5">
    <location>
        <begin position="110"/>
        <end position="128"/>
    </location>
</feature>
<dbReference type="GO" id="GO:0005886">
    <property type="term" value="C:plasma membrane"/>
    <property type="evidence" value="ECO:0007669"/>
    <property type="project" value="UniProtKB-SubCell"/>
</dbReference>
<dbReference type="PANTHER" id="PTHR43701:SF5">
    <property type="entry name" value="MEMBRANE TRANSPORTER PROTEIN-RELATED"/>
    <property type="match status" value="1"/>
</dbReference>
<reference evidence="6 7" key="1">
    <citation type="submission" date="2019-07" db="EMBL/GenBank/DDBJ databases">
        <title>Whole genome shotgun sequence of Adhaeribacter aerolatus NBRC 106133.</title>
        <authorList>
            <person name="Hosoyama A."/>
            <person name="Uohara A."/>
            <person name="Ohji S."/>
            <person name="Ichikawa N."/>
        </authorList>
    </citation>
    <scope>NUCLEOTIDE SEQUENCE [LARGE SCALE GENOMIC DNA]</scope>
    <source>
        <strain evidence="6 7">NBRC 106133</strain>
    </source>
</reference>
<keyword evidence="4 5" id="KW-0472">Membrane</keyword>
<keyword evidence="7" id="KW-1185">Reference proteome</keyword>
<dbReference type="PANTHER" id="PTHR43701">
    <property type="entry name" value="MEMBRANE TRANSPORTER PROTEIN MJ0441-RELATED"/>
    <property type="match status" value="1"/>
</dbReference>
<dbReference type="EMBL" id="BJYS01000043">
    <property type="protein sequence ID" value="GEO06698.1"/>
    <property type="molecule type" value="Genomic_DNA"/>
</dbReference>